<dbReference type="EMBL" id="BARW01003966">
    <property type="protein sequence ID" value="GAI59190.1"/>
    <property type="molecule type" value="Genomic_DNA"/>
</dbReference>
<gene>
    <name evidence="1" type="ORF">S12H4_09663</name>
</gene>
<dbReference type="AlphaFoldDB" id="X1R7Q9"/>
<dbReference type="InterPro" id="IPR045990">
    <property type="entry name" value="DUF5946"/>
</dbReference>
<reference evidence="1" key="1">
    <citation type="journal article" date="2014" name="Front. Microbiol.">
        <title>High frequency of phylogenetically diverse reductive dehalogenase-homologous genes in deep subseafloor sedimentary metagenomes.</title>
        <authorList>
            <person name="Kawai M."/>
            <person name="Futagami T."/>
            <person name="Toyoda A."/>
            <person name="Takaki Y."/>
            <person name="Nishi S."/>
            <person name="Hori S."/>
            <person name="Arai W."/>
            <person name="Tsubouchi T."/>
            <person name="Morono Y."/>
            <person name="Uchiyama I."/>
            <person name="Ito T."/>
            <person name="Fujiyama A."/>
            <person name="Inagaki F."/>
            <person name="Takami H."/>
        </authorList>
    </citation>
    <scope>NUCLEOTIDE SEQUENCE</scope>
    <source>
        <strain evidence="1">Expedition CK06-06</strain>
    </source>
</reference>
<sequence length="147" mass="16499">MESSPGCWAVFGKILAREYSDASYFEVHRLTVDAYAVQHPGSTNRQSIQSVAVHLIRLCLFLEHGLTPEKANEAMIEAGKSKHSFTWLQPPPSLGSITAADVAVAKSVGEHKEIVRAWARESWDAWSEHHDIIRSWLPNKALHRTSR</sequence>
<evidence type="ECO:0000313" key="1">
    <source>
        <dbReference type="EMBL" id="GAI59190.1"/>
    </source>
</evidence>
<name>X1R7Q9_9ZZZZ</name>
<accession>X1R7Q9</accession>
<organism evidence="1">
    <name type="scientific">marine sediment metagenome</name>
    <dbReference type="NCBI Taxonomy" id="412755"/>
    <lineage>
        <taxon>unclassified sequences</taxon>
        <taxon>metagenomes</taxon>
        <taxon>ecological metagenomes</taxon>
    </lineage>
</organism>
<proteinExistence type="predicted"/>
<dbReference type="Pfam" id="PF19371">
    <property type="entry name" value="DUF5946"/>
    <property type="match status" value="1"/>
</dbReference>
<comment type="caution">
    <text evidence="1">The sequence shown here is derived from an EMBL/GenBank/DDBJ whole genome shotgun (WGS) entry which is preliminary data.</text>
</comment>
<protein>
    <submittedName>
        <fullName evidence="1">Uncharacterized protein</fullName>
    </submittedName>
</protein>